<dbReference type="InterPro" id="IPR001279">
    <property type="entry name" value="Metallo-B-lactamas"/>
</dbReference>
<proteinExistence type="predicted"/>
<dbReference type="GeneID" id="29112278"/>
<dbReference type="GO" id="GO:0016787">
    <property type="term" value="F:hydrolase activity"/>
    <property type="evidence" value="ECO:0007669"/>
    <property type="project" value="UniProtKB-KW"/>
</dbReference>
<feature type="chain" id="PRO_5008059541" evidence="1">
    <location>
        <begin position="24"/>
        <end position="552"/>
    </location>
</feature>
<dbReference type="Gene3D" id="3.60.15.10">
    <property type="entry name" value="Ribonuclease Z/Hydroxyacylglutathione hydrolase-like"/>
    <property type="match status" value="1"/>
</dbReference>
<evidence type="ECO:0000256" key="1">
    <source>
        <dbReference type="SAM" id="SignalP"/>
    </source>
</evidence>
<protein>
    <submittedName>
        <fullName evidence="3">Metallo-hydrolase/oxidoreductase</fullName>
    </submittedName>
</protein>
<dbReference type="EMBL" id="KV441480">
    <property type="protein sequence ID" value="OAG19579.1"/>
    <property type="molecule type" value="Genomic_DNA"/>
</dbReference>
<evidence type="ECO:0000313" key="3">
    <source>
        <dbReference type="EMBL" id="OAG19579.1"/>
    </source>
</evidence>
<dbReference type="RefSeq" id="XP_018385000.1">
    <property type="nucleotide sequence ID" value="XM_018526684.1"/>
</dbReference>
<dbReference type="InterPro" id="IPR036866">
    <property type="entry name" value="RibonucZ/Hydroxyglut_hydro"/>
</dbReference>
<dbReference type="Pfam" id="PF00753">
    <property type="entry name" value="Lactamase_B"/>
    <property type="match status" value="1"/>
</dbReference>
<dbReference type="SMART" id="SM00849">
    <property type="entry name" value="Lactamase_B"/>
    <property type="match status" value="1"/>
</dbReference>
<accession>A0A177DL62</accession>
<organism evidence="3 4">
    <name type="scientific">Alternaria alternata</name>
    <name type="common">Alternaria rot fungus</name>
    <name type="synonym">Torula alternata</name>
    <dbReference type="NCBI Taxonomy" id="5599"/>
    <lineage>
        <taxon>Eukaryota</taxon>
        <taxon>Fungi</taxon>
        <taxon>Dikarya</taxon>
        <taxon>Ascomycota</taxon>
        <taxon>Pezizomycotina</taxon>
        <taxon>Dothideomycetes</taxon>
        <taxon>Pleosporomycetidae</taxon>
        <taxon>Pleosporales</taxon>
        <taxon>Pleosporineae</taxon>
        <taxon>Pleosporaceae</taxon>
        <taxon>Alternaria</taxon>
        <taxon>Alternaria sect. Alternaria</taxon>
        <taxon>Alternaria alternata complex</taxon>
    </lineage>
</organism>
<keyword evidence="4" id="KW-1185">Reference proteome</keyword>
<name>A0A177DL62_ALTAL</name>
<reference evidence="3 4" key="1">
    <citation type="submission" date="2016-05" db="EMBL/GenBank/DDBJ databases">
        <title>Comparative analysis of secretome profiles of manganese(II)-oxidizing ascomycete fungi.</title>
        <authorList>
            <consortium name="DOE Joint Genome Institute"/>
            <person name="Zeiner C.A."/>
            <person name="Purvine S.O."/>
            <person name="Zink E.M."/>
            <person name="Wu S."/>
            <person name="Pasa-Tolic L."/>
            <person name="Chaput D.L."/>
            <person name="Haridas S."/>
            <person name="Grigoriev I.V."/>
            <person name="Santelli C.M."/>
            <person name="Hansel C.M."/>
        </authorList>
    </citation>
    <scope>NUCLEOTIDE SEQUENCE [LARGE SCALE GENOMIC DNA]</scope>
    <source>
        <strain evidence="3 4">SRC1lrK2f</strain>
    </source>
</reference>
<dbReference type="AlphaFoldDB" id="A0A177DL62"/>
<dbReference type="VEuPathDB" id="FungiDB:CC77DRAFT_1031670"/>
<dbReference type="OMA" id="THNDHNE"/>
<gene>
    <name evidence="3" type="ORF">CC77DRAFT_1031670</name>
</gene>
<feature type="domain" description="Metallo-beta-lactamase" evidence="2">
    <location>
        <begin position="344"/>
        <end position="518"/>
    </location>
</feature>
<keyword evidence="1" id="KW-0732">Signal</keyword>
<feature type="signal peptide" evidence="1">
    <location>
        <begin position="1"/>
        <end position="23"/>
    </location>
</feature>
<sequence length="552" mass="61601">MSTALILSTLIVISLTFSSVALSLRQHEVPDDLMERGLNAIGIDANTTRVRNVRISGSQFRTKSMITTIALDGMDSTVVPYGNQTITYSYGEGGLKQRIDRFAGLGTLWVFARPALEPMDYSVVVQDGEDGSAAVIRGSYSLFEPSGAPEGYLDGYLAAYMITDSHKWDPLLVSKISTGQFTLRSEPVEGDLLLPAVFDQSLNISVLFDPDTYLPFAIRTYEDHPFFGPSTNDLRVYDYIRVDGLMIPRHFKIIYNNKRLITDFLADEVSVNFDVEPSFFNLSAERGNLNIPVVDPALTAYIGEKYANYLWFGRFNFTAMDFDAQQPYTDMPGVWVIRMPGVANYRQILLETDNYVVVLDAPSEQALVLLEWVRINIGKPVSQIWPTHHHHDHALGVPSFVENGAEVVVPKMAQSYYANIPGAKFATYERGAPYIVQTSDYRATFIHVEGSIHARDHSVTVIMPACPTDDSTVLVFDADHVVQAQLMATHNDHNELSQLVNAMAKHRVAKSALLVPVHGELSNMTTIYNSMGYVFPEYKPLDFEYLSNNCTA</sequence>
<keyword evidence="3" id="KW-0378">Hydrolase</keyword>
<evidence type="ECO:0000259" key="2">
    <source>
        <dbReference type="SMART" id="SM00849"/>
    </source>
</evidence>
<dbReference type="KEGG" id="aalt:CC77DRAFT_1031670"/>
<evidence type="ECO:0000313" key="4">
    <source>
        <dbReference type="Proteomes" id="UP000077248"/>
    </source>
</evidence>
<dbReference type="Proteomes" id="UP000077248">
    <property type="component" value="Unassembled WGS sequence"/>
</dbReference>
<dbReference type="SUPFAM" id="SSF56281">
    <property type="entry name" value="Metallo-hydrolase/oxidoreductase"/>
    <property type="match status" value="1"/>
</dbReference>